<evidence type="ECO:0000313" key="4">
    <source>
        <dbReference type="Proteomes" id="UP000600247"/>
    </source>
</evidence>
<dbReference type="PROSITE" id="PS51257">
    <property type="entry name" value="PROKAR_LIPOPROTEIN"/>
    <property type="match status" value="1"/>
</dbReference>
<organism evidence="3 4">
    <name type="scientific">Paenibacillus radicis</name>
    <name type="common">ex Gao et al. 2016</name>
    <dbReference type="NCBI Taxonomy" id="1737354"/>
    <lineage>
        <taxon>Bacteria</taxon>
        <taxon>Bacillati</taxon>
        <taxon>Bacillota</taxon>
        <taxon>Bacilli</taxon>
        <taxon>Bacillales</taxon>
        <taxon>Paenibacillaceae</taxon>
        <taxon>Paenibacillus</taxon>
    </lineage>
</organism>
<keyword evidence="4" id="KW-1185">Reference proteome</keyword>
<evidence type="ECO:0000313" key="3">
    <source>
        <dbReference type="EMBL" id="GGG81557.1"/>
    </source>
</evidence>
<evidence type="ECO:0000256" key="2">
    <source>
        <dbReference type="SAM" id="SignalP"/>
    </source>
</evidence>
<dbReference type="AlphaFoldDB" id="A0A917HKG2"/>
<feature type="compositionally biased region" description="Pro residues" evidence="1">
    <location>
        <begin position="32"/>
        <end position="45"/>
    </location>
</feature>
<dbReference type="EMBL" id="BMHY01000010">
    <property type="protein sequence ID" value="GGG81557.1"/>
    <property type="molecule type" value="Genomic_DNA"/>
</dbReference>
<dbReference type="Proteomes" id="UP000600247">
    <property type="component" value="Unassembled WGS sequence"/>
</dbReference>
<reference evidence="3 4" key="1">
    <citation type="journal article" date="2014" name="Int. J. Syst. Evol. Microbiol.">
        <title>Complete genome sequence of Corynebacterium casei LMG S-19264T (=DSM 44701T), isolated from a smear-ripened cheese.</title>
        <authorList>
            <consortium name="US DOE Joint Genome Institute (JGI-PGF)"/>
            <person name="Walter F."/>
            <person name="Albersmeier A."/>
            <person name="Kalinowski J."/>
            <person name="Ruckert C."/>
        </authorList>
    </citation>
    <scope>NUCLEOTIDE SEQUENCE [LARGE SCALE GENOMIC DNA]</scope>
    <source>
        <strain evidence="3 4">CGMCC 1.15286</strain>
    </source>
</reference>
<sequence>MKKMLLQLMLLIIVFATACSANNSPEGASVPPASPTPTGQPPVTTPTPELQPATAEQTAKAIITALKNKDHQTLVSYIHPDKGVLFSPYAHIDVTSAEVFKADKLPQHDDSTVYYWGDYDGSGEAISLTYGRYYDKFVYDQDFAAAEKVSTDSIVGKGNSLLNISEVFPGSTTVEYHFSGFDPQYEGMDWESLILVLEKDGSVWHLSAIVHSSWTI</sequence>
<keyword evidence="2" id="KW-0732">Signal</keyword>
<protein>
    <submittedName>
        <fullName evidence="3">Uncharacterized protein</fullName>
    </submittedName>
</protein>
<evidence type="ECO:0000256" key="1">
    <source>
        <dbReference type="SAM" id="MobiDB-lite"/>
    </source>
</evidence>
<feature type="chain" id="PRO_5039247620" evidence="2">
    <location>
        <begin position="21"/>
        <end position="216"/>
    </location>
</feature>
<proteinExistence type="predicted"/>
<name>A0A917HKG2_9BACL</name>
<feature type="signal peptide" evidence="2">
    <location>
        <begin position="1"/>
        <end position="20"/>
    </location>
</feature>
<feature type="region of interest" description="Disordered" evidence="1">
    <location>
        <begin position="24"/>
        <end position="54"/>
    </location>
</feature>
<comment type="caution">
    <text evidence="3">The sequence shown here is derived from an EMBL/GenBank/DDBJ whole genome shotgun (WGS) entry which is preliminary data.</text>
</comment>
<accession>A0A917HKG2</accession>
<gene>
    <name evidence="3" type="ORF">GCM10010918_43550</name>
</gene>
<dbReference type="RefSeq" id="WP_188891342.1">
    <property type="nucleotide sequence ID" value="NZ_BMHY01000010.1"/>
</dbReference>